<reference evidence="1" key="1">
    <citation type="submission" date="2018-05" db="EMBL/GenBank/DDBJ databases">
        <authorList>
            <person name="Lanie J.A."/>
            <person name="Ng W.-L."/>
            <person name="Kazmierczak K.M."/>
            <person name="Andrzejewski T.M."/>
            <person name="Davidsen T.M."/>
            <person name="Wayne K.J."/>
            <person name="Tettelin H."/>
            <person name="Glass J.I."/>
            <person name="Rusch D."/>
            <person name="Podicherti R."/>
            <person name="Tsui H.-C.T."/>
            <person name="Winkler M.E."/>
        </authorList>
    </citation>
    <scope>NUCLEOTIDE SEQUENCE</scope>
</reference>
<organism evidence="1">
    <name type="scientific">marine metagenome</name>
    <dbReference type="NCBI Taxonomy" id="408172"/>
    <lineage>
        <taxon>unclassified sequences</taxon>
        <taxon>metagenomes</taxon>
        <taxon>ecological metagenomes</taxon>
    </lineage>
</organism>
<name>A0A382HVV5_9ZZZZ</name>
<sequence length="25" mass="2568">MLNAVQLTSDSNVMVGLNYALSIGG</sequence>
<gene>
    <name evidence="1" type="ORF">METZ01_LOCUS243911</name>
</gene>
<evidence type="ECO:0000313" key="1">
    <source>
        <dbReference type="EMBL" id="SVB91057.1"/>
    </source>
</evidence>
<dbReference type="EMBL" id="UINC01063427">
    <property type="protein sequence ID" value="SVB91057.1"/>
    <property type="molecule type" value="Genomic_DNA"/>
</dbReference>
<dbReference type="AlphaFoldDB" id="A0A382HVV5"/>
<accession>A0A382HVV5</accession>
<proteinExistence type="predicted"/>
<protein>
    <submittedName>
        <fullName evidence="1">Uncharacterized protein</fullName>
    </submittedName>
</protein>